<accession>A0A7X0FD81</accession>
<protein>
    <submittedName>
        <fullName evidence="3">Putative TIM-barrel fold metal-dependent hydrolase</fullName>
    </submittedName>
</protein>
<evidence type="ECO:0000259" key="2">
    <source>
        <dbReference type="Pfam" id="PF04909"/>
    </source>
</evidence>
<evidence type="ECO:0000256" key="1">
    <source>
        <dbReference type="ARBA" id="ARBA00023239"/>
    </source>
</evidence>
<dbReference type="GO" id="GO:0016831">
    <property type="term" value="F:carboxy-lyase activity"/>
    <property type="evidence" value="ECO:0007669"/>
    <property type="project" value="InterPro"/>
</dbReference>
<keyword evidence="1" id="KW-0456">Lyase</keyword>
<dbReference type="Proteomes" id="UP000536262">
    <property type="component" value="Unassembled WGS sequence"/>
</dbReference>
<dbReference type="InterPro" id="IPR032465">
    <property type="entry name" value="ACMSD"/>
</dbReference>
<dbReference type="InterPro" id="IPR006680">
    <property type="entry name" value="Amidohydro-rel"/>
</dbReference>
<keyword evidence="3" id="KW-0378">Hydrolase</keyword>
<name>A0A7X0FD81_9HYPH</name>
<dbReference type="InterPro" id="IPR032466">
    <property type="entry name" value="Metal_Hydrolase"/>
</dbReference>
<sequence>MKYDIHPHVISPDMDKYPLNPLGGKRSAWSSARSLTGAQLIAAMDEAGIDKAAVVQSSTTYGHDNSYVVDTVAQFPDRLTGVCSVDLLADDAVEKLQFWHERGCTGLRLFTTGSTMPTQSTWLNDPKTFPAWEYASEIGMPICIQALVVGVPMVRFLLERFPKVPILLDHFMQVDLTEGAPYAAGDPMFSLAEYPQVYLKLTPISVAAVKTGKATAESFFGKAIEKFGANRIAWGSNYPASEGSLPTLLGDAEKALSFLGDEDRSWIFGKTAAELYPSLA</sequence>
<comment type="caution">
    <text evidence="3">The sequence shown here is derived from an EMBL/GenBank/DDBJ whole genome shotgun (WGS) entry which is preliminary data.</text>
</comment>
<dbReference type="RefSeq" id="WP_184702336.1">
    <property type="nucleotide sequence ID" value="NZ_JACHOU010000026.1"/>
</dbReference>
<evidence type="ECO:0000313" key="3">
    <source>
        <dbReference type="EMBL" id="MBB6357545.1"/>
    </source>
</evidence>
<dbReference type="EMBL" id="JACHOU010000026">
    <property type="protein sequence ID" value="MBB6357545.1"/>
    <property type="molecule type" value="Genomic_DNA"/>
</dbReference>
<dbReference type="SUPFAM" id="SSF51556">
    <property type="entry name" value="Metallo-dependent hydrolases"/>
    <property type="match status" value="1"/>
</dbReference>
<evidence type="ECO:0000313" key="4">
    <source>
        <dbReference type="Proteomes" id="UP000536262"/>
    </source>
</evidence>
<gene>
    <name evidence="3" type="ORF">GGR00_005368</name>
</gene>
<dbReference type="Pfam" id="PF04909">
    <property type="entry name" value="Amidohydro_2"/>
    <property type="match status" value="1"/>
</dbReference>
<reference evidence="3 4" key="1">
    <citation type="submission" date="2020-08" db="EMBL/GenBank/DDBJ databases">
        <title>Genomic Encyclopedia of Type Strains, Phase IV (KMG-IV): sequencing the most valuable type-strain genomes for metagenomic binning, comparative biology and taxonomic classification.</title>
        <authorList>
            <person name="Goeker M."/>
        </authorList>
    </citation>
    <scope>NUCLEOTIDE SEQUENCE [LARGE SCALE GENOMIC DNA]</scope>
    <source>
        <strain evidence="3 4">DSM 7051</strain>
    </source>
</reference>
<dbReference type="AlphaFoldDB" id="A0A7X0FD81"/>
<organism evidence="3 4">
    <name type="scientific">Aminobacter aganoensis</name>
    <dbReference type="NCBI Taxonomy" id="83264"/>
    <lineage>
        <taxon>Bacteria</taxon>
        <taxon>Pseudomonadati</taxon>
        <taxon>Pseudomonadota</taxon>
        <taxon>Alphaproteobacteria</taxon>
        <taxon>Hyphomicrobiales</taxon>
        <taxon>Phyllobacteriaceae</taxon>
        <taxon>Aminobacter</taxon>
    </lineage>
</organism>
<feature type="domain" description="Amidohydrolase-related" evidence="2">
    <location>
        <begin position="42"/>
        <end position="277"/>
    </location>
</feature>
<dbReference type="PANTHER" id="PTHR21240">
    <property type="entry name" value="2-AMINO-3-CARBOXYLMUCONATE-6-SEMIALDEHYDE DECARBOXYLASE"/>
    <property type="match status" value="1"/>
</dbReference>
<proteinExistence type="predicted"/>
<dbReference type="Gene3D" id="3.20.20.140">
    <property type="entry name" value="Metal-dependent hydrolases"/>
    <property type="match status" value="1"/>
</dbReference>
<dbReference type="GO" id="GO:0016787">
    <property type="term" value="F:hydrolase activity"/>
    <property type="evidence" value="ECO:0007669"/>
    <property type="project" value="UniProtKB-KW"/>
</dbReference>
<keyword evidence="4" id="KW-1185">Reference proteome</keyword>